<name>A0ABV5I1U5_9RHOB</name>
<dbReference type="Pfam" id="PF00149">
    <property type="entry name" value="Metallophos"/>
    <property type="match status" value="1"/>
</dbReference>
<dbReference type="EMBL" id="JBHMEC010000017">
    <property type="protein sequence ID" value="MFB9150666.1"/>
    <property type="molecule type" value="Genomic_DNA"/>
</dbReference>
<reference evidence="2 3" key="1">
    <citation type="submission" date="2024-09" db="EMBL/GenBank/DDBJ databases">
        <authorList>
            <person name="Sun Q."/>
            <person name="Mori K."/>
        </authorList>
    </citation>
    <scope>NUCLEOTIDE SEQUENCE [LARGE SCALE GENOMIC DNA]</scope>
    <source>
        <strain evidence="2 3">CECT 9424</strain>
    </source>
</reference>
<gene>
    <name evidence="2" type="ORF">ACFFU4_13000</name>
</gene>
<dbReference type="Proteomes" id="UP001589670">
    <property type="component" value="Unassembled WGS sequence"/>
</dbReference>
<sequence>MTDPIYAIPDIHGHDALLDEALERIARDGGPDAPVVILGDLVDRGPDSRAVIDRLIRGQQQGRPWTVLRGNHDQMFLDFLDHGTLHSRRVASGLPWLDNRLGGAATLASYGITAPDPDQAHAGARSAVPRAHRDWLATLPCSHEDGPRLFVHAGIRPGVALGDQDPEDLMWIRAPFLDHTDPHPWLVVHGHTALSHPAHFGNRIDLDGGAGQGRALWPAVFEGRDCWLLDETGRVPLTPGTQPIS</sequence>
<protein>
    <submittedName>
        <fullName evidence="2">Metallophosphoesterase family protein</fullName>
        <ecNumber evidence="2">3.1.-.-</ecNumber>
    </submittedName>
</protein>
<evidence type="ECO:0000259" key="1">
    <source>
        <dbReference type="Pfam" id="PF00149"/>
    </source>
</evidence>
<comment type="caution">
    <text evidence="2">The sequence shown here is derived from an EMBL/GenBank/DDBJ whole genome shotgun (WGS) entry which is preliminary data.</text>
</comment>
<dbReference type="InterPro" id="IPR050126">
    <property type="entry name" value="Ap4A_hydrolase"/>
</dbReference>
<dbReference type="PANTHER" id="PTHR42850:SF4">
    <property type="entry name" value="ZINC-DEPENDENT ENDOPOLYPHOSPHATASE"/>
    <property type="match status" value="1"/>
</dbReference>
<feature type="domain" description="Calcineurin-like phosphoesterase" evidence="1">
    <location>
        <begin position="4"/>
        <end position="195"/>
    </location>
</feature>
<dbReference type="RefSeq" id="WP_377070199.1">
    <property type="nucleotide sequence ID" value="NZ_JBHMEC010000017.1"/>
</dbReference>
<dbReference type="EC" id="3.1.-.-" evidence="2"/>
<dbReference type="InterPro" id="IPR004843">
    <property type="entry name" value="Calcineurin-like_PHP"/>
</dbReference>
<dbReference type="Gene3D" id="3.60.21.10">
    <property type="match status" value="1"/>
</dbReference>
<keyword evidence="3" id="KW-1185">Reference proteome</keyword>
<dbReference type="CDD" id="cd00144">
    <property type="entry name" value="MPP_PPP_family"/>
    <property type="match status" value="1"/>
</dbReference>
<keyword evidence="2" id="KW-0378">Hydrolase</keyword>
<accession>A0ABV5I1U5</accession>
<evidence type="ECO:0000313" key="3">
    <source>
        <dbReference type="Proteomes" id="UP001589670"/>
    </source>
</evidence>
<dbReference type="GO" id="GO:0016787">
    <property type="term" value="F:hydrolase activity"/>
    <property type="evidence" value="ECO:0007669"/>
    <property type="project" value="UniProtKB-KW"/>
</dbReference>
<dbReference type="SUPFAM" id="SSF56300">
    <property type="entry name" value="Metallo-dependent phosphatases"/>
    <property type="match status" value="1"/>
</dbReference>
<proteinExistence type="predicted"/>
<dbReference type="InterPro" id="IPR029052">
    <property type="entry name" value="Metallo-depent_PP-like"/>
</dbReference>
<organism evidence="2 3">
    <name type="scientific">Roseovarius ramblicola</name>
    <dbReference type="NCBI Taxonomy" id="2022336"/>
    <lineage>
        <taxon>Bacteria</taxon>
        <taxon>Pseudomonadati</taxon>
        <taxon>Pseudomonadota</taxon>
        <taxon>Alphaproteobacteria</taxon>
        <taxon>Rhodobacterales</taxon>
        <taxon>Roseobacteraceae</taxon>
        <taxon>Roseovarius</taxon>
    </lineage>
</organism>
<evidence type="ECO:0000313" key="2">
    <source>
        <dbReference type="EMBL" id="MFB9150666.1"/>
    </source>
</evidence>
<dbReference type="PANTHER" id="PTHR42850">
    <property type="entry name" value="METALLOPHOSPHOESTERASE"/>
    <property type="match status" value="1"/>
</dbReference>